<feature type="domain" description="Xylose isomerase-like TIM barrel" evidence="1">
    <location>
        <begin position="95"/>
        <end position="308"/>
    </location>
</feature>
<keyword evidence="3" id="KW-1185">Reference proteome</keyword>
<dbReference type="Proteomes" id="UP000199413">
    <property type="component" value="Unassembled WGS sequence"/>
</dbReference>
<gene>
    <name evidence="2" type="ORF">GA0070624_3828</name>
</gene>
<sequence>MLPDRDVLLLRQSQHLLLTEEREPTMAKHRIDRRTLLRGLAGSTVAVSAASLTGVAPACASDGESNGHLIPRGQMGIQLYSVRDKIAQVGFAPVFEELSRIGYREVEFAGYTQGAAGPITPTQIRQLLDDNGLKAAGSHRGLADFRTNLELELDVAETLGMPAIGTAQAPTGNRTIAGYQAAAAEFNAWGAAAAARGIKLYQHNHTIEFSFAVDRPDVRLYDLFLELTDPRYVYLEMDILWAYGGARKYPGFRPVDYVNAQPHRYPMFHVKDGVPLPDPQQGNSYLDVEFGAGVIPFAEFFDELKGRGRFEFLWEQDTAPNAQPNPPGSLGAAERSYQRMVELRGAR</sequence>
<dbReference type="InterPro" id="IPR050312">
    <property type="entry name" value="IolE/XylAMocC-like"/>
</dbReference>
<dbReference type="PROSITE" id="PS51318">
    <property type="entry name" value="TAT"/>
    <property type="match status" value="1"/>
</dbReference>
<dbReference type="AlphaFoldDB" id="A0A1C6SIC2"/>
<name>A0A1C6SIC2_9ACTN</name>
<protein>
    <submittedName>
        <fullName evidence="2">Sugar phosphate isomerase/epimerase</fullName>
    </submittedName>
</protein>
<dbReference type="Pfam" id="PF01261">
    <property type="entry name" value="AP_endonuc_2"/>
    <property type="match status" value="1"/>
</dbReference>
<dbReference type="EMBL" id="FMHV01000002">
    <property type="protein sequence ID" value="SCL29148.1"/>
    <property type="molecule type" value="Genomic_DNA"/>
</dbReference>
<dbReference type="STRING" id="568872.GA0070624_3828"/>
<dbReference type="InterPro" id="IPR036237">
    <property type="entry name" value="Xyl_isomerase-like_sf"/>
</dbReference>
<dbReference type="PANTHER" id="PTHR12110:SF41">
    <property type="entry name" value="INOSOSE DEHYDRATASE"/>
    <property type="match status" value="1"/>
</dbReference>
<evidence type="ECO:0000313" key="2">
    <source>
        <dbReference type="EMBL" id="SCL29148.1"/>
    </source>
</evidence>
<evidence type="ECO:0000313" key="3">
    <source>
        <dbReference type="Proteomes" id="UP000199413"/>
    </source>
</evidence>
<proteinExistence type="predicted"/>
<dbReference type="InterPro" id="IPR013022">
    <property type="entry name" value="Xyl_isomerase-like_TIM-brl"/>
</dbReference>
<reference evidence="3" key="1">
    <citation type="submission" date="2016-06" db="EMBL/GenBank/DDBJ databases">
        <authorList>
            <person name="Varghese N."/>
            <person name="Submissions Spin"/>
        </authorList>
    </citation>
    <scope>NUCLEOTIDE SEQUENCE [LARGE SCALE GENOMIC DNA]</scope>
    <source>
        <strain evidence="3">DSM 45431</strain>
    </source>
</reference>
<dbReference type="SUPFAM" id="SSF51658">
    <property type="entry name" value="Xylose isomerase-like"/>
    <property type="match status" value="1"/>
</dbReference>
<dbReference type="Gene3D" id="3.20.20.150">
    <property type="entry name" value="Divalent-metal-dependent TIM barrel enzymes"/>
    <property type="match status" value="1"/>
</dbReference>
<dbReference type="GO" id="GO:0016853">
    <property type="term" value="F:isomerase activity"/>
    <property type="evidence" value="ECO:0007669"/>
    <property type="project" value="UniProtKB-KW"/>
</dbReference>
<dbReference type="InterPro" id="IPR006311">
    <property type="entry name" value="TAT_signal"/>
</dbReference>
<evidence type="ECO:0000259" key="1">
    <source>
        <dbReference type="Pfam" id="PF01261"/>
    </source>
</evidence>
<accession>A0A1C6SIC2</accession>
<organism evidence="2 3">
    <name type="scientific">Micromonospora rhizosphaerae</name>
    <dbReference type="NCBI Taxonomy" id="568872"/>
    <lineage>
        <taxon>Bacteria</taxon>
        <taxon>Bacillati</taxon>
        <taxon>Actinomycetota</taxon>
        <taxon>Actinomycetes</taxon>
        <taxon>Micromonosporales</taxon>
        <taxon>Micromonosporaceae</taxon>
        <taxon>Micromonospora</taxon>
    </lineage>
</organism>
<keyword evidence="2" id="KW-0413">Isomerase</keyword>
<dbReference type="PANTHER" id="PTHR12110">
    <property type="entry name" value="HYDROXYPYRUVATE ISOMERASE"/>
    <property type="match status" value="1"/>
</dbReference>